<gene>
    <name evidence="1" type="ORF">PF66_03315</name>
</gene>
<dbReference type="EMBL" id="JSYZ01000011">
    <property type="protein sequence ID" value="KPA90182.1"/>
    <property type="molecule type" value="Genomic_DNA"/>
</dbReference>
<protein>
    <submittedName>
        <fullName evidence="1">Uncharacterized protein</fullName>
    </submittedName>
</protein>
<dbReference type="PATRIC" id="fig|50340.43.peg.613"/>
<name>A0A0N0VJR2_9PSED</name>
<keyword evidence="2" id="KW-1185">Reference proteome</keyword>
<dbReference type="STRING" id="50340.PF66_03315"/>
<dbReference type="RefSeq" id="WP_054058852.1">
    <property type="nucleotide sequence ID" value="NZ_JAQMZR010000008.1"/>
</dbReference>
<evidence type="ECO:0000313" key="2">
    <source>
        <dbReference type="Proteomes" id="UP000037931"/>
    </source>
</evidence>
<dbReference type="AlphaFoldDB" id="A0A0N0VJR2"/>
<accession>A0A0N0VJR2</accession>
<dbReference type="OrthoDB" id="6947646at2"/>
<organism evidence="1 2">
    <name type="scientific">Pseudomonas asplenii</name>
    <dbReference type="NCBI Taxonomy" id="53407"/>
    <lineage>
        <taxon>Bacteria</taxon>
        <taxon>Pseudomonadati</taxon>
        <taxon>Pseudomonadota</taxon>
        <taxon>Gammaproteobacteria</taxon>
        <taxon>Pseudomonadales</taxon>
        <taxon>Pseudomonadaceae</taxon>
        <taxon>Pseudomonas</taxon>
    </lineage>
</organism>
<reference evidence="1 2" key="1">
    <citation type="journal article" date="2015" name="PLoS ONE">
        <title>Rice-Infecting Pseudomonas Genomes Are Highly Accessorized and Harbor Multiple Putative Virulence Mechanisms to Cause Sheath Brown Rot.</title>
        <authorList>
            <person name="Quibod I.L."/>
            <person name="Grande G."/>
            <person name="Oreiro E.G."/>
            <person name="Borja F.N."/>
            <person name="Dossa G.S."/>
            <person name="Mauleon R."/>
            <person name="Cruz C.V."/>
            <person name="Oliva R."/>
        </authorList>
    </citation>
    <scope>NUCLEOTIDE SEQUENCE [LARGE SCALE GENOMIC DNA]</scope>
    <source>
        <strain evidence="1 2">IRRI 6609</strain>
    </source>
</reference>
<comment type="caution">
    <text evidence="1">The sequence shown here is derived from an EMBL/GenBank/DDBJ whole genome shotgun (WGS) entry which is preliminary data.</text>
</comment>
<dbReference type="Proteomes" id="UP000037931">
    <property type="component" value="Unassembled WGS sequence"/>
</dbReference>
<sequence>MTTPVLMAERTYRNWSTPILLELNLRAHQLDAPSRQALRNVLIERRMADLGSPTGVERRKTA</sequence>
<evidence type="ECO:0000313" key="1">
    <source>
        <dbReference type="EMBL" id="KPA90182.1"/>
    </source>
</evidence>
<proteinExistence type="predicted"/>